<evidence type="ECO:0000313" key="2">
    <source>
        <dbReference type="EMBL" id="MZI94923.1"/>
    </source>
</evidence>
<gene>
    <name evidence="2" type="ORF">F9817_17235</name>
</gene>
<dbReference type="EMBL" id="WEKT01000040">
    <property type="protein sequence ID" value="MZI94923.1"/>
    <property type="molecule type" value="Genomic_DNA"/>
</dbReference>
<proteinExistence type="predicted"/>
<organism evidence="2 3">
    <name type="scientific">Vibrio eleionomae</name>
    <dbReference type="NCBI Taxonomy" id="2653505"/>
    <lineage>
        <taxon>Bacteria</taxon>
        <taxon>Pseudomonadati</taxon>
        <taxon>Pseudomonadota</taxon>
        <taxon>Gammaproteobacteria</taxon>
        <taxon>Vibrionales</taxon>
        <taxon>Vibrionaceae</taxon>
        <taxon>Vibrio</taxon>
    </lineage>
</organism>
<dbReference type="RefSeq" id="WP_161157401.1">
    <property type="nucleotide sequence ID" value="NZ_WEKT01000040.1"/>
</dbReference>
<accession>A0A7X4LMW8</accession>
<keyword evidence="1" id="KW-0472">Membrane</keyword>
<reference evidence="2 3" key="1">
    <citation type="submission" date="2019-10" db="EMBL/GenBank/DDBJ databases">
        <title>Vibrio sp. nov. isolated from a shrimp pond.</title>
        <authorList>
            <person name="Gomez-Gil B."/>
            <person name="Enciso-Ibarra J."/>
            <person name="Enciso-Ibarra K."/>
            <person name="Bolan-Mejia C."/>
        </authorList>
    </citation>
    <scope>NUCLEOTIDE SEQUENCE [LARGE SCALE GENOMIC DNA]</scope>
    <source>
        <strain evidence="2 3">CAIM 722</strain>
    </source>
</reference>
<feature type="transmembrane region" description="Helical" evidence="1">
    <location>
        <begin position="25"/>
        <end position="44"/>
    </location>
</feature>
<keyword evidence="3" id="KW-1185">Reference proteome</keyword>
<keyword evidence="1" id="KW-0812">Transmembrane</keyword>
<dbReference type="AlphaFoldDB" id="A0A7X4LMW8"/>
<keyword evidence="1" id="KW-1133">Transmembrane helix</keyword>
<protein>
    <submittedName>
        <fullName evidence="2">Uncharacterized protein</fullName>
    </submittedName>
</protein>
<sequence>MSDVSTNVADTTPVMQTVLDTLNSGWGYSIGGIILVIAAGYFVVKKLNTPRFVIAQIRRRNMKEMKKLGTTENTEAMVDLDKLLDSVEAYATKQGMSGNDMAKLLTPLQQVSQKKSATSFYHSMAHIAKNIGDTGLANTLTKKSKQVKASSPLMAGLLKRAGV</sequence>
<evidence type="ECO:0000256" key="1">
    <source>
        <dbReference type="SAM" id="Phobius"/>
    </source>
</evidence>
<comment type="caution">
    <text evidence="2">The sequence shown here is derived from an EMBL/GenBank/DDBJ whole genome shotgun (WGS) entry which is preliminary data.</text>
</comment>
<evidence type="ECO:0000313" key="3">
    <source>
        <dbReference type="Proteomes" id="UP000462621"/>
    </source>
</evidence>
<name>A0A7X4LMW8_9VIBR</name>
<dbReference type="Proteomes" id="UP000462621">
    <property type="component" value="Unassembled WGS sequence"/>
</dbReference>